<dbReference type="Gene3D" id="3.50.50.60">
    <property type="entry name" value="FAD/NAD(P)-binding domain"/>
    <property type="match status" value="1"/>
</dbReference>
<gene>
    <name evidence="9" type="ORF">ADEAN_000654100</name>
</gene>
<keyword evidence="6 7" id="KW-0560">Oxidoreductase</keyword>
<accession>A0A7G2CGP5</accession>
<evidence type="ECO:0000256" key="7">
    <source>
        <dbReference type="RuleBase" id="RU361217"/>
    </source>
</evidence>
<dbReference type="GO" id="GO:0005739">
    <property type="term" value="C:mitochondrion"/>
    <property type="evidence" value="ECO:0007669"/>
    <property type="project" value="TreeGrafter"/>
</dbReference>
<dbReference type="PANTHER" id="PTHR11985:SF15">
    <property type="entry name" value="GLYCEROL-3-PHOSPHATE DEHYDROGENASE, MITOCHONDRIAL"/>
    <property type="match status" value="1"/>
</dbReference>
<keyword evidence="4 7" id="KW-0285">Flavoprotein</keyword>
<dbReference type="InterPro" id="IPR036188">
    <property type="entry name" value="FAD/NAD-bd_sf"/>
</dbReference>
<comment type="similarity">
    <text evidence="2 7">Belongs to the FAD-dependent glycerol-3-phosphate dehydrogenase family.</text>
</comment>
<dbReference type="InterPro" id="IPR000447">
    <property type="entry name" value="G3P_DH_FAD-dep"/>
</dbReference>
<comment type="catalytic activity">
    <reaction evidence="7">
        <text>a quinone + sn-glycerol 3-phosphate = dihydroxyacetone phosphate + a quinol</text>
        <dbReference type="Rhea" id="RHEA:18977"/>
        <dbReference type="ChEBI" id="CHEBI:24646"/>
        <dbReference type="ChEBI" id="CHEBI:57597"/>
        <dbReference type="ChEBI" id="CHEBI:57642"/>
        <dbReference type="ChEBI" id="CHEBI:132124"/>
        <dbReference type="EC" id="1.1.5.3"/>
    </reaction>
</comment>
<dbReference type="SUPFAM" id="SSF54373">
    <property type="entry name" value="FAD-linked reductases, C-terminal domain"/>
    <property type="match status" value="1"/>
</dbReference>
<name>A0A7G2CGP5_9TRYP</name>
<dbReference type="EC" id="1.1.5.3" evidence="3 7"/>
<keyword evidence="10" id="KW-1185">Reference proteome</keyword>
<evidence type="ECO:0000313" key="9">
    <source>
        <dbReference type="EMBL" id="CAD2219048.1"/>
    </source>
</evidence>
<proteinExistence type="inferred from homology"/>
<dbReference type="GO" id="GO:0006072">
    <property type="term" value="P:glycerol-3-phosphate metabolic process"/>
    <property type="evidence" value="ECO:0007669"/>
    <property type="project" value="UniProtKB-UniRule"/>
</dbReference>
<sequence>MASLFKIALAGGTVGFCGLVGFTYTNPSYTQRKFNPTKCPPFKFDHLPSRDDCVESLKSHNSPDHPLDVLVVGGGSVGSGVALDATLRGLTVGLVEMNDYASGTSSKSTKLIHGGIRYLEKAVFQLDPGQLMLVAEALRERTIMIHQAPHLCHSLPTLIPCYHPYDAGLYWIGTKVYDIIAAMFGGTLEYSGFVAPYEVLKDYPILKTTDGDNSPLLGAVRYFDGQMNDARLNYAVAMTAASYGASTVNYAKLVEMKPVTDGPTPLVKCTIVDRKENKTFEVYTRSIVNAGGPFTGEVEKLVEKEARHVNMVPSLGTHIVIDRKYCPKTQEAMIVPSSDGRVVFAIPWQGGCLLGTTDHKCEVTELPQPSQSDVDFLVKNIEPFTGPVPSSAVLSAWSGIRPLAAPQNIKSGATENISREHLITIDEGTRVLNIVGGKWTTYRKMSEDAVDKLCGSLLADKKVKACVTPEVVLYGARRLESVPAAPRAVALFPRRSTITGAVTMGMPSMG</sequence>
<organism evidence="9 10">
    <name type="scientific">Angomonas deanei</name>
    <dbReference type="NCBI Taxonomy" id="59799"/>
    <lineage>
        <taxon>Eukaryota</taxon>
        <taxon>Discoba</taxon>
        <taxon>Euglenozoa</taxon>
        <taxon>Kinetoplastea</taxon>
        <taxon>Metakinetoplastina</taxon>
        <taxon>Trypanosomatida</taxon>
        <taxon>Trypanosomatidae</taxon>
        <taxon>Strigomonadinae</taxon>
        <taxon>Angomonas</taxon>
    </lineage>
</organism>
<evidence type="ECO:0000256" key="5">
    <source>
        <dbReference type="ARBA" id="ARBA00022827"/>
    </source>
</evidence>
<evidence type="ECO:0000256" key="2">
    <source>
        <dbReference type="ARBA" id="ARBA00007330"/>
    </source>
</evidence>
<dbReference type="AlphaFoldDB" id="A0A7G2CGP5"/>
<keyword evidence="5" id="KW-0274">FAD</keyword>
<comment type="cofactor">
    <cofactor evidence="1 7">
        <name>FAD</name>
        <dbReference type="ChEBI" id="CHEBI:57692"/>
    </cofactor>
</comment>
<evidence type="ECO:0000259" key="8">
    <source>
        <dbReference type="Pfam" id="PF01266"/>
    </source>
</evidence>
<reference evidence="9 10" key="1">
    <citation type="submission" date="2020-08" db="EMBL/GenBank/DDBJ databases">
        <authorList>
            <person name="Newling K."/>
            <person name="Davey J."/>
            <person name="Forrester S."/>
        </authorList>
    </citation>
    <scope>NUCLEOTIDE SEQUENCE [LARGE SCALE GENOMIC DNA]</scope>
    <source>
        <strain evidence="10">Crithidia deanei Carvalho (ATCC PRA-265)</strain>
    </source>
</reference>
<dbReference type="PROSITE" id="PS00977">
    <property type="entry name" value="FAD_G3PDH_1"/>
    <property type="match status" value="1"/>
</dbReference>
<evidence type="ECO:0000256" key="3">
    <source>
        <dbReference type="ARBA" id="ARBA00013029"/>
    </source>
</evidence>
<evidence type="ECO:0000256" key="6">
    <source>
        <dbReference type="ARBA" id="ARBA00023002"/>
    </source>
</evidence>
<dbReference type="GO" id="GO:0004368">
    <property type="term" value="F:glycerol-3-phosphate dehydrogenase (quinone) activity"/>
    <property type="evidence" value="ECO:0007669"/>
    <property type="project" value="UniProtKB-EC"/>
</dbReference>
<dbReference type="SUPFAM" id="SSF51905">
    <property type="entry name" value="FAD/NAD(P)-binding domain"/>
    <property type="match status" value="1"/>
</dbReference>
<dbReference type="EMBL" id="LR877156">
    <property type="protein sequence ID" value="CAD2219048.1"/>
    <property type="molecule type" value="Genomic_DNA"/>
</dbReference>
<dbReference type="Proteomes" id="UP000515908">
    <property type="component" value="Chromosome 12"/>
</dbReference>
<dbReference type="Pfam" id="PF01266">
    <property type="entry name" value="DAO"/>
    <property type="match status" value="1"/>
</dbReference>
<evidence type="ECO:0000256" key="4">
    <source>
        <dbReference type="ARBA" id="ARBA00022630"/>
    </source>
</evidence>
<feature type="domain" description="FAD dependent oxidoreductase" evidence="8">
    <location>
        <begin position="68"/>
        <end position="407"/>
    </location>
</feature>
<evidence type="ECO:0000256" key="1">
    <source>
        <dbReference type="ARBA" id="ARBA00001974"/>
    </source>
</evidence>
<dbReference type="Gene3D" id="3.30.9.10">
    <property type="entry name" value="D-Amino Acid Oxidase, subunit A, domain 2"/>
    <property type="match status" value="1"/>
</dbReference>
<dbReference type="PRINTS" id="PR01001">
    <property type="entry name" value="FADG3PDH"/>
</dbReference>
<dbReference type="VEuPathDB" id="TriTrypDB:ADEAN_000654100"/>
<dbReference type="InterPro" id="IPR006076">
    <property type="entry name" value="FAD-dep_OxRdtase"/>
</dbReference>
<protein>
    <recommendedName>
        <fullName evidence="3 7">Glycerol-3-phosphate dehydrogenase</fullName>
        <ecNumber evidence="3 7">1.1.5.3</ecNumber>
    </recommendedName>
</protein>
<dbReference type="PANTHER" id="PTHR11985">
    <property type="entry name" value="GLYCEROL-3-PHOSPHATE DEHYDROGENASE"/>
    <property type="match status" value="1"/>
</dbReference>
<evidence type="ECO:0000313" key="10">
    <source>
        <dbReference type="Proteomes" id="UP000515908"/>
    </source>
</evidence>